<evidence type="ECO:0000313" key="16">
    <source>
        <dbReference type="WBParaSite" id="Pan_g2071.t1"/>
    </source>
</evidence>
<feature type="domain" description="Transcription factor COE DNA-binding" evidence="13">
    <location>
        <begin position="30"/>
        <end position="236"/>
    </location>
</feature>
<keyword evidence="3 10" id="KW-0479">Metal-binding</keyword>
<dbReference type="PANTHER" id="PTHR10747">
    <property type="entry name" value="TRANSCRIPTION FACTOR COE FAMILY MEMBER"/>
    <property type="match status" value="1"/>
</dbReference>
<comment type="subcellular location">
    <subcellularLocation>
        <location evidence="1 10">Nucleus</location>
    </subcellularLocation>
</comment>
<evidence type="ECO:0000259" key="14">
    <source>
        <dbReference type="Pfam" id="PF16423"/>
    </source>
</evidence>
<sequence>MFGFQDASLLRSVKEEALIRTQWTPNGVDAGASSAQIAKAHFEHPPPSNLRKSNFFHFTVNLYDRAQQPIEIESTKFAGFVEKDKEVDGENTRNGIHYRVVLVFANGMRTEQDLYVRLIDSVTKQPIAYEGQDKNPEMCRVLLTHEVMCSRCCEKKSCGNRNETPSDPSIIDKYFLKFFLKCNQNCLKNAGNPRDMRRFQVVLSTTPRVTNGAGILAMSDNMFVHNNSKHGRRIRRPEPELLPGDDTTPPPIVKAICPNEGWCQGGSTAVIIGENFTDGMNVVFGTTPVYSDSIQVITPHALKVIVPVRNTGGSVDVTVTTKNKPYARASGVRFTYISLAEPNIDFGFQRLQKLLPKYPNDPERLPKELILRRAADLAEALYNRTPDQLTYASAYSQFEADYVRNSHASPRAITASYAATPSSQALPPAMYQNTYSTSVGGTNPTGFLQTPAGFTPFGSVNPFAASLQTLQKPSY</sequence>
<dbReference type="InterPro" id="IPR014756">
    <property type="entry name" value="Ig_E-set"/>
</dbReference>
<evidence type="ECO:0000256" key="2">
    <source>
        <dbReference type="ARBA" id="ARBA00010340"/>
    </source>
</evidence>
<dbReference type="Pfam" id="PF16423">
    <property type="entry name" value="COE1_HLH"/>
    <property type="match status" value="1"/>
</dbReference>
<dbReference type="Pfam" id="PF16422">
    <property type="entry name" value="COE1_DBD"/>
    <property type="match status" value="1"/>
</dbReference>
<dbReference type="InterPro" id="IPR018350">
    <property type="entry name" value="Transcription_factor_COE_CS"/>
</dbReference>
<feature type="domain" description="IPT/TIG" evidence="12">
    <location>
        <begin position="251"/>
        <end position="336"/>
    </location>
</feature>
<evidence type="ECO:0000256" key="4">
    <source>
        <dbReference type="ARBA" id="ARBA00022771"/>
    </source>
</evidence>
<keyword evidence="6 10" id="KW-0805">Transcription regulation</keyword>
<dbReference type="FunFam" id="2.60.40.3180:FF:000007">
    <property type="entry name" value="Transcription factor unc-3"/>
    <property type="match status" value="1"/>
</dbReference>
<feature type="region of interest" description="Disordered" evidence="11">
    <location>
        <begin position="228"/>
        <end position="249"/>
    </location>
</feature>
<dbReference type="InterPro" id="IPR003523">
    <property type="entry name" value="Transcription_factor_COE"/>
</dbReference>
<dbReference type="InterPro" id="IPR032200">
    <property type="entry name" value="COE_DBD"/>
</dbReference>
<dbReference type="Gene3D" id="2.60.40.3180">
    <property type="entry name" value="Transcription factor COE1, DNA-binding domain"/>
    <property type="match status" value="1"/>
</dbReference>
<evidence type="ECO:0000256" key="11">
    <source>
        <dbReference type="SAM" id="MobiDB-lite"/>
    </source>
</evidence>
<keyword evidence="8 10" id="KW-0804">Transcription</keyword>
<feature type="domain" description="Transcription factor COE helix-loop-helix" evidence="14">
    <location>
        <begin position="339"/>
        <end position="382"/>
    </location>
</feature>
<dbReference type="InterPro" id="IPR013783">
    <property type="entry name" value="Ig-like_fold"/>
</dbReference>
<evidence type="ECO:0000256" key="3">
    <source>
        <dbReference type="ARBA" id="ARBA00022723"/>
    </source>
</evidence>
<evidence type="ECO:0000256" key="8">
    <source>
        <dbReference type="ARBA" id="ARBA00023163"/>
    </source>
</evidence>
<keyword evidence="10" id="KW-0217">Developmental protein</keyword>
<evidence type="ECO:0000256" key="5">
    <source>
        <dbReference type="ARBA" id="ARBA00022833"/>
    </source>
</evidence>
<dbReference type="GO" id="GO:0005634">
    <property type="term" value="C:nucleus"/>
    <property type="evidence" value="ECO:0007669"/>
    <property type="project" value="UniProtKB-SubCell"/>
</dbReference>
<dbReference type="SUPFAM" id="SSF81296">
    <property type="entry name" value="E set domains"/>
    <property type="match status" value="1"/>
</dbReference>
<evidence type="ECO:0000259" key="13">
    <source>
        <dbReference type="Pfam" id="PF16422"/>
    </source>
</evidence>
<keyword evidence="7 10" id="KW-0238">DNA-binding</keyword>
<dbReference type="InterPro" id="IPR038173">
    <property type="entry name" value="COE_DBD_sf"/>
</dbReference>
<dbReference type="Proteomes" id="UP000492821">
    <property type="component" value="Unassembled WGS sequence"/>
</dbReference>
<dbReference type="AlphaFoldDB" id="A0A7E4VI21"/>
<evidence type="ECO:0000256" key="7">
    <source>
        <dbReference type="ARBA" id="ARBA00023125"/>
    </source>
</evidence>
<keyword evidence="9 10" id="KW-0539">Nucleus</keyword>
<proteinExistence type="inferred from homology"/>
<dbReference type="WBParaSite" id="Pan_g2071.t1">
    <property type="protein sequence ID" value="Pan_g2071.t1"/>
    <property type="gene ID" value="Pan_g2071"/>
</dbReference>
<dbReference type="InterPro" id="IPR032201">
    <property type="entry name" value="COE_HLH"/>
</dbReference>
<evidence type="ECO:0000259" key="12">
    <source>
        <dbReference type="Pfam" id="PF01833"/>
    </source>
</evidence>
<dbReference type="PROSITE" id="PS01345">
    <property type="entry name" value="COE"/>
    <property type="match status" value="1"/>
</dbReference>
<comment type="similarity">
    <text evidence="2 10">Belongs to the COE family.</text>
</comment>
<evidence type="ECO:0000313" key="15">
    <source>
        <dbReference type="Proteomes" id="UP000492821"/>
    </source>
</evidence>
<dbReference type="Gene3D" id="1.10.287.4280">
    <property type="match status" value="1"/>
</dbReference>
<reference evidence="15" key="1">
    <citation type="journal article" date="2013" name="Genetics">
        <title>The draft genome and transcriptome of Panagrellus redivivus are shaped by the harsh demands of a free-living lifestyle.</title>
        <authorList>
            <person name="Srinivasan J."/>
            <person name="Dillman A.R."/>
            <person name="Macchietto M.G."/>
            <person name="Heikkinen L."/>
            <person name="Lakso M."/>
            <person name="Fracchia K.M."/>
            <person name="Antoshechkin I."/>
            <person name="Mortazavi A."/>
            <person name="Wong G."/>
            <person name="Sternberg P.W."/>
        </authorList>
    </citation>
    <scope>NUCLEOTIDE SEQUENCE [LARGE SCALE GENOMIC DNA]</scope>
    <source>
        <strain evidence="15">MT8872</strain>
    </source>
</reference>
<keyword evidence="5 10" id="KW-0862">Zinc</keyword>
<keyword evidence="15" id="KW-1185">Reference proteome</keyword>
<evidence type="ECO:0000256" key="10">
    <source>
        <dbReference type="RuleBase" id="RU004489"/>
    </source>
</evidence>
<protein>
    <submittedName>
        <fullName evidence="16">IPT/TIG domain-containing protein</fullName>
    </submittedName>
</protein>
<evidence type="ECO:0000256" key="9">
    <source>
        <dbReference type="ARBA" id="ARBA00023242"/>
    </source>
</evidence>
<dbReference type="GO" id="GO:0008270">
    <property type="term" value="F:zinc ion binding"/>
    <property type="evidence" value="ECO:0007669"/>
    <property type="project" value="UniProtKB-KW"/>
</dbReference>
<name>A0A7E4VI21_PANRE</name>
<dbReference type="GO" id="GO:0003677">
    <property type="term" value="F:DNA binding"/>
    <property type="evidence" value="ECO:0007669"/>
    <property type="project" value="UniProtKB-KW"/>
</dbReference>
<dbReference type="GO" id="GO:0006355">
    <property type="term" value="P:regulation of DNA-templated transcription"/>
    <property type="evidence" value="ECO:0007669"/>
    <property type="project" value="InterPro"/>
</dbReference>
<evidence type="ECO:0000256" key="1">
    <source>
        <dbReference type="ARBA" id="ARBA00004123"/>
    </source>
</evidence>
<keyword evidence="4 10" id="KW-0863">Zinc-finger</keyword>
<organism evidence="15 16">
    <name type="scientific">Panagrellus redivivus</name>
    <name type="common">Microworm</name>
    <dbReference type="NCBI Taxonomy" id="6233"/>
    <lineage>
        <taxon>Eukaryota</taxon>
        <taxon>Metazoa</taxon>
        <taxon>Ecdysozoa</taxon>
        <taxon>Nematoda</taxon>
        <taxon>Chromadorea</taxon>
        <taxon>Rhabditida</taxon>
        <taxon>Tylenchina</taxon>
        <taxon>Panagrolaimomorpha</taxon>
        <taxon>Panagrolaimoidea</taxon>
        <taxon>Panagrolaimidae</taxon>
        <taxon>Panagrellus</taxon>
    </lineage>
</organism>
<reference evidence="16" key="2">
    <citation type="submission" date="2020-10" db="UniProtKB">
        <authorList>
            <consortium name="WormBaseParasite"/>
        </authorList>
    </citation>
    <scope>IDENTIFICATION</scope>
</reference>
<dbReference type="Gene3D" id="2.60.40.10">
    <property type="entry name" value="Immunoglobulins"/>
    <property type="match status" value="1"/>
</dbReference>
<evidence type="ECO:0000256" key="6">
    <source>
        <dbReference type="ARBA" id="ARBA00023015"/>
    </source>
</evidence>
<dbReference type="CDD" id="cd11606">
    <property type="entry name" value="COE_DBD"/>
    <property type="match status" value="1"/>
</dbReference>
<dbReference type="Pfam" id="PF01833">
    <property type="entry name" value="TIG"/>
    <property type="match status" value="1"/>
</dbReference>
<accession>A0A7E4VI21</accession>
<dbReference type="InterPro" id="IPR002909">
    <property type="entry name" value="IPT_dom"/>
</dbReference>